<dbReference type="AlphaFoldDB" id="A0A1Q3B887"/>
<evidence type="ECO:0008006" key="5">
    <source>
        <dbReference type="Google" id="ProtNLM"/>
    </source>
</evidence>
<evidence type="ECO:0000256" key="1">
    <source>
        <dbReference type="SAM" id="Coils"/>
    </source>
</evidence>
<feature type="compositionally biased region" description="Polar residues" evidence="2">
    <location>
        <begin position="216"/>
        <end position="242"/>
    </location>
</feature>
<organism evidence="3 4">
    <name type="scientific">Cephalotus follicularis</name>
    <name type="common">Albany pitcher plant</name>
    <dbReference type="NCBI Taxonomy" id="3775"/>
    <lineage>
        <taxon>Eukaryota</taxon>
        <taxon>Viridiplantae</taxon>
        <taxon>Streptophyta</taxon>
        <taxon>Embryophyta</taxon>
        <taxon>Tracheophyta</taxon>
        <taxon>Spermatophyta</taxon>
        <taxon>Magnoliopsida</taxon>
        <taxon>eudicotyledons</taxon>
        <taxon>Gunneridae</taxon>
        <taxon>Pentapetalae</taxon>
        <taxon>rosids</taxon>
        <taxon>fabids</taxon>
        <taxon>Oxalidales</taxon>
        <taxon>Cephalotaceae</taxon>
        <taxon>Cephalotus</taxon>
    </lineage>
</organism>
<keyword evidence="4" id="KW-1185">Reference proteome</keyword>
<reference evidence="4" key="1">
    <citation type="submission" date="2016-04" db="EMBL/GenBank/DDBJ databases">
        <title>Cephalotus genome sequencing.</title>
        <authorList>
            <person name="Fukushima K."/>
            <person name="Hasebe M."/>
            <person name="Fang X."/>
        </authorList>
    </citation>
    <scope>NUCLEOTIDE SEQUENCE [LARGE SCALE GENOMIC DNA]</scope>
    <source>
        <strain evidence="4">cv. St1</strain>
    </source>
</reference>
<feature type="coiled-coil region" evidence="1">
    <location>
        <begin position="406"/>
        <end position="545"/>
    </location>
</feature>
<accession>A0A1Q3B887</accession>
<feature type="compositionally biased region" description="Polar residues" evidence="2">
    <location>
        <begin position="1"/>
        <end position="29"/>
    </location>
</feature>
<protein>
    <recommendedName>
        <fullName evidence="5">Coiled-coil domain-containing protein SCD2</fullName>
    </recommendedName>
</protein>
<feature type="compositionally biased region" description="Polar residues" evidence="2">
    <location>
        <begin position="270"/>
        <end position="282"/>
    </location>
</feature>
<keyword evidence="1" id="KW-0175">Coiled coil</keyword>
<evidence type="ECO:0000256" key="2">
    <source>
        <dbReference type="SAM" id="MobiDB-lite"/>
    </source>
</evidence>
<feature type="compositionally biased region" description="Polar residues" evidence="2">
    <location>
        <begin position="158"/>
        <end position="184"/>
    </location>
</feature>
<proteinExistence type="predicted"/>
<feature type="region of interest" description="Disordered" evidence="2">
    <location>
        <begin position="149"/>
        <end position="357"/>
    </location>
</feature>
<sequence length="770" mass="84802">MDNNKIRTVNMTRQRSTTGGTPNAPSSPMMSPLNRHVRSASGGGVRKAQQTKAAAARLAAVMSHQPADDDDDEDDDELSYEYNVGSATGSIGLAGGGRLMLPRSPMTRTMAQTANQKVGQWMANQPANEDNDEDDLLSDYSSMSGRPSIGLAGGKSMRSCSPMTKSRVQTTTQKVAQSTPNQFTNEDKHDDDLSSDYSSVSVTKSIGRAGGKSMRSRSPMTKTADQTAPQRLMQSTGNQATYYDNEEDDDYSLMSGTANIGLAGGRATRSRSPMSVHTSQEQPPSARPTSSARSSVSVNSVEQPSSAPSTSAGRQMQPENSVEQPQSARSTVAGRSSQSTSSIEQPPSARSTSAGRPLLGIKTVPIVPASVPISLRPPSPAVQSEPIFDNRRDKRLSLDMGSVSSLKETGRRSSAIQDELDMLQEENDSLLEKLRIAEERCEEAEARARQFEKQVATLGEGVSLSDKLLRRKEAVLQQREAALKIAEQTHGGKPEEIAAIRMEAETARNEAVSALEQLHEADCEIKSLRNTAQRMLLTREEMEEVVLKRCWLARYWSLCVQYGIYAEIAKAKFEYWSSFAPLPVEVVLAAGQRAKEENSSENNNAEEKEKAFKDLHELSGEGNFESMLLVEKGLHELASLKVEDAVALAMAQKRHSSSLKSDDVKLPIEGQFEAFELSQEESEDVRFKQAWLTYIWKRAQNHGLEPDIADERLQFWINHSARSSTSHDAVDVERGLMELRKLNIESQLWQESRKGLEQDNHPKCQLENDF</sequence>
<dbReference type="EMBL" id="BDDD01000337">
    <property type="protein sequence ID" value="GAV64208.1"/>
    <property type="molecule type" value="Genomic_DNA"/>
</dbReference>
<dbReference type="InParanoid" id="A0A1Q3B887"/>
<feature type="region of interest" description="Disordered" evidence="2">
    <location>
        <begin position="1"/>
        <end position="78"/>
    </location>
</feature>
<evidence type="ECO:0000313" key="4">
    <source>
        <dbReference type="Proteomes" id="UP000187406"/>
    </source>
</evidence>
<dbReference type="PANTHER" id="PTHR31762">
    <property type="entry name" value="FAS-BINDING FACTOR-LIKE PROTEIN"/>
    <property type="match status" value="1"/>
</dbReference>
<feature type="compositionally biased region" description="Polar residues" evidence="2">
    <location>
        <begin position="302"/>
        <end position="354"/>
    </location>
</feature>
<feature type="compositionally biased region" description="Acidic residues" evidence="2">
    <location>
        <begin position="68"/>
        <end position="78"/>
    </location>
</feature>
<dbReference type="InterPro" id="IPR040321">
    <property type="entry name" value="SCD2-like"/>
</dbReference>
<dbReference type="Proteomes" id="UP000187406">
    <property type="component" value="Unassembled WGS sequence"/>
</dbReference>
<comment type="caution">
    <text evidence="3">The sequence shown here is derived from an EMBL/GenBank/DDBJ whole genome shotgun (WGS) entry which is preliminary data.</text>
</comment>
<dbReference type="OrthoDB" id="2014962at2759"/>
<gene>
    <name evidence="3" type="ORF">CFOL_v3_07726</name>
</gene>
<name>A0A1Q3B887_CEPFO</name>
<dbReference type="PANTHER" id="PTHR31762:SF10">
    <property type="entry name" value="FAS-BINDING FACTOR-LIKE PROTEIN"/>
    <property type="match status" value="1"/>
</dbReference>
<dbReference type="GO" id="GO:0000911">
    <property type="term" value="P:cytokinesis by cell plate formation"/>
    <property type="evidence" value="ECO:0007669"/>
    <property type="project" value="InterPro"/>
</dbReference>
<feature type="compositionally biased region" description="Low complexity" evidence="2">
    <location>
        <begin position="283"/>
        <end position="301"/>
    </location>
</feature>
<dbReference type="STRING" id="3775.A0A1Q3B887"/>
<feature type="compositionally biased region" description="Low complexity" evidence="2">
    <location>
        <begin position="46"/>
        <end position="60"/>
    </location>
</feature>
<evidence type="ECO:0000313" key="3">
    <source>
        <dbReference type="EMBL" id="GAV64208.1"/>
    </source>
</evidence>